<accession>A0A7M4DB78</accession>
<sequence>MALKPHLLFNKAPEANANFKYGIRYPNNSKDKEEEEEIKEYPKKVKVFEKSIRDFKHEYSKRKEERIKDAPVPQEIISIELHFHGLFKANDFEKSYLSDFGLAPLKYFDFNTKGLFTVIDKTAFKSFWLNLRNFVKCENHNTPNYNRNLLFIENFKLHTTTDRLQRYTQPESAIYFEMIDSVLMDYDFIKPTTNSLKQYLNENNIEFIFNEEIQSFEIPKVPTELIEIIARNFDAIHSVNSFRHTITYPNKFGLNMKGYPFKILAHDNIPTIGIIDTGISSETPLSSIIINKDNTFAINGMNPLVDEADGGYGHGTSVAALAALGGKLSNGFKAEIYADAMVLSMKILGESSGNIINTDVLSLIKTVCEDPSLNIKLFTLTINYESHLESNDNISEYAYQLDKLAFDYDILIFISTANQGSELDWNNLDAKYPDHFKKSCSNLKSPSESMNNMTIGAIGDNFEDQKLTNSELPLSSADEPAVYTRKYHLDSKRMKKPNPKLIKPDVVFAGGNFSLQKWDFDNSWIVEPAGSSALKVLSANKNDIIIKQTGTSLSTPLIANLAAKILNKYPILKPQTVKALIVNSSKKVSKNKKFDSFTNSEFNCLVGHGVPDGEKCLSSDENSVTLILEDQIYINRCRNFTLQIPDYFNSVKQEKSLLKFEVTLCYNFKPIKNNQIAYCPVNINFGIFKNVPLERSHKAKDKAGRNRTIYTGITGASKSSFAFKEGWSQYQDGMDRSKMLSNVQKMNFTAKKEDIINENNCFKLAIGSHFHKILPDFVTETLPKEYSFSLVIRVSDNQKKSCLEGKLYNAIKLINDLEIIPSAIIEGDLEAEL</sequence>
<dbReference type="EMBL" id="WOTW01000067">
    <property type="protein sequence ID" value="MUP39907.1"/>
    <property type="molecule type" value="Genomic_DNA"/>
</dbReference>
<protein>
    <submittedName>
        <fullName evidence="6">S8 family serine peptidase</fullName>
    </submittedName>
</protein>
<keyword evidence="3 4" id="KW-0720">Serine protease</keyword>
<evidence type="ECO:0000256" key="4">
    <source>
        <dbReference type="PROSITE-ProRule" id="PRU01240"/>
    </source>
</evidence>
<keyword evidence="8" id="KW-1185">Reference proteome</keyword>
<feature type="domain" description="Peptidase S8/S53" evidence="5">
    <location>
        <begin position="270"/>
        <end position="591"/>
    </location>
</feature>
<keyword evidence="1 4" id="KW-0645">Protease</keyword>
<evidence type="ECO:0000256" key="3">
    <source>
        <dbReference type="ARBA" id="ARBA00022825"/>
    </source>
</evidence>
<evidence type="ECO:0000256" key="1">
    <source>
        <dbReference type="ARBA" id="ARBA00022670"/>
    </source>
</evidence>
<dbReference type="EMBL" id="QTZN02000067">
    <property type="protein sequence ID" value="MVB09112.1"/>
    <property type="molecule type" value="Genomic_DNA"/>
</dbReference>
<feature type="active site" description="Charge relay system" evidence="4">
    <location>
        <position position="314"/>
    </location>
</feature>
<dbReference type="SUPFAM" id="SSF52743">
    <property type="entry name" value="Subtilisin-like"/>
    <property type="match status" value="1"/>
</dbReference>
<dbReference type="Proteomes" id="UP000285951">
    <property type="component" value="Unassembled WGS sequence"/>
</dbReference>
<dbReference type="PRINTS" id="PR00723">
    <property type="entry name" value="SUBTILISIN"/>
</dbReference>
<dbReference type="InterPro" id="IPR015500">
    <property type="entry name" value="Peptidase_S8_subtilisin-rel"/>
</dbReference>
<evidence type="ECO:0000313" key="6">
    <source>
        <dbReference type="EMBL" id="MUP39907.1"/>
    </source>
</evidence>
<evidence type="ECO:0000259" key="5">
    <source>
        <dbReference type="Pfam" id="PF00082"/>
    </source>
</evidence>
<comment type="caution">
    <text evidence="6">The sequence shown here is derived from an EMBL/GenBank/DDBJ whole genome shotgun (WGS) entry which is preliminary data.</text>
</comment>
<dbReference type="InterPro" id="IPR000209">
    <property type="entry name" value="Peptidase_S8/S53_dom"/>
</dbReference>
<reference evidence="6 9" key="2">
    <citation type="submission" date="2019-12" db="EMBL/GenBank/DDBJ databases">
        <title>Draft genome sequence of Labilibaculum sp. strain 44 isolated from deep waters of Black Sea.</title>
        <authorList>
            <person name="Yadav S."/>
            <person name="Villanueva L."/>
        </authorList>
    </citation>
    <scope>NUCLEOTIDE SEQUENCE [LARGE SCALE GENOMIC DNA]</scope>
    <source>
        <strain evidence="6 9">44</strain>
    </source>
</reference>
<reference evidence="7 8" key="1">
    <citation type="submission" date="2019-11" db="EMBL/GenBank/DDBJ databases">
        <title>Draft genome sequence of Labilibaculum sp. strain SYP isolated from Black Sea.</title>
        <authorList>
            <person name="Yadav S."/>
            <person name="Villanueva L."/>
        </authorList>
    </citation>
    <scope>NUCLEOTIDE SEQUENCE [LARGE SCALE GENOMIC DNA]</scope>
    <source>
        <strain evidence="7 8">44</strain>
    </source>
</reference>
<keyword evidence="2 4" id="KW-0378">Hydrolase</keyword>
<evidence type="ECO:0000313" key="9">
    <source>
        <dbReference type="Proteomes" id="UP000462449"/>
    </source>
</evidence>
<dbReference type="OrthoDB" id="1100338at2"/>
<name>A0A7M4DB78_9BACT</name>
<feature type="active site" description="Charge relay system" evidence="4">
    <location>
        <position position="552"/>
    </location>
</feature>
<dbReference type="Pfam" id="PF00082">
    <property type="entry name" value="Peptidase_S8"/>
    <property type="match status" value="1"/>
</dbReference>
<evidence type="ECO:0000313" key="7">
    <source>
        <dbReference type="EMBL" id="MVB09112.1"/>
    </source>
</evidence>
<feature type="active site" description="Charge relay system" evidence="4">
    <location>
        <position position="276"/>
    </location>
</feature>
<evidence type="ECO:0000256" key="2">
    <source>
        <dbReference type="ARBA" id="ARBA00022801"/>
    </source>
</evidence>
<dbReference type="InterPro" id="IPR036852">
    <property type="entry name" value="Peptidase_S8/S53_dom_sf"/>
</dbReference>
<dbReference type="Proteomes" id="UP000462449">
    <property type="component" value="Unassembled WGS sequence"/>
</dbReference>
<organism evidence="6 9">
    <name type="scientific">Labilibaculum euxinus</name>
    <dbReference type="NCBI Taxonomy" id="2686357"/>
    <lineage>
        <taxon>Bacteria</taxon>
        <taxon>Pseudomonadati</taxon>
        <taxon>Bacteroidota</taxon>
        <taxon>Bacteroidia</taxon>
        <taxon>Marinilabiliales</taxon>
        <taxon>Marinifilaceae</taxon>
        <taxon>Labilibaculum</taxon>
    </lineage>
</organism>
<dbReference type="GO" id="GO:0006508">
    <property type="term" value="P:proteolysis"/>
    <property type="evidence" value="ECO:0007669"/>
    <property type="project" value="UniProtKB-KW"/>
</dbReference>
<dbReference type="RefSeq" id="WP_156197260.1">
    <property type="nucleotide sequence ID" value="NZ_QTZN02000067.1"/>
</dbReference>
<comment type="similarity">
    <text evidence="4">Belongs to the peptidase S8 family.</text>
</comment>
<gene>
    <name evidence="7" type="ORF">DWB62_019015</name>
    <name evidence="6" type="ORF">GNY23_19015</name>
</gene>
<dbReference type="AlphaFoldDB" id="A0A7M4DB78"/>
<dbReference type="PROSITE" id="PS51892">
    <property type="entry name" value="SUBTILASE"/>
    <property type="match status" value="1"/>
</dbReference>
<dbReference type="Gene3D" id="3.40.50.200">
    <property type="entry name" value="Peptidase S8/S53 domain"/>
    <property type="match status" value="1"/>
</dbReference>
<evidence type="ECO:0000313" key="8">
    <source>
        <dbReference type="Proteomes" id="UP000285951"/>
    </source>
</evidence>
<proteinExistence type="inferred from homology"/>
<dbReference type="GO" id="GO:0004252">
    <property type="term" value="F:serine-type endopeptidase activity"/>
    <property type="evidence" value="ECO:0007669"/>
    <property type="project" value="UniProtKB-UniRule"/>
</dbReference>